<dbReference type="SUPFAM" id="SSF53098">
    <property type="entry name" value="Ribonuclease H-like"/>
    <property type="match status" value="1"/>
</dbReference>
<dbReference type="EMBL" id="HG994586">
    <property type="protein sequence ID" value="CAF3000972.1"/>
    <property type="molecule type" value="Genomic_DNA"/>
</dbReference>
<dbReference type="Pfam" id="PF00929">
    <property type="entry name" value="RNase_T"/>
    <property type="match status" value="1"/>
</dbReference>
<dbReference type="InterPro" id="IPR036397">
    <property type="entry name" value="RNaseH_sf"/>
</dbReference>
<dbReference type="GO" id="GO:0016787">
    <property type="term" value="F:hydrolase activity"/>
    <property type="evidence" value="ECO:0007669"/>
    <property type="project" value="UniProtKB-KW"/>
</dbReference>
<keyword evidence="2" id="KW-1185">Reference proteome</keyword>
<dbReference type="Gene3D" id="3.30.420.10">
    <property type="entry name" value="Ribonuclease H-like superfamily/Ribonuclease H"/>
    <property type="match status" value="2"/>
</dbReference>
<accession>A0A7R8D7K7</accession>
<evidence type="ECO:0000313" key="1">
    <source>
        <dbReference type="EMBL" id="CAF3000972.1"/>
    </source>
</evidence>
<dbReference type="InterPro" id="IPR051274">
    <property type="entry name" value="3-5_Exoribonuclease"/>
</dbReference>
<dbReference type="InterPro" id="IPR013520">
    <property type="entry name" value="Ribonucl_H"/>
</dbReference>
<evidence type="ECO:0000313" key="2">
    <source>
        <dbReference type="Proteomes" id="UP000675881"/>
    </source>
</evidence>
<dbReference type="EC" id="3.1.-.-" evidence="1"/>
<sequence length="230" mass="25744">MANNDAGNRSHYMLGSGPPRNKFQKGGKTNLKKTGCGSSMPPEQQKIYQEISKLNGLIDQMTNQKEEAGLAVNSNVHYFVDTDYEATSKERNLLIKHVIIKRNYKHEIIEFPAVLISSRTVEVVDTFLEYIRPFINPNLSTFCKNLTGILQKMTSTPGLHAILTSLGMEFEGSPDYGINDAKNISRIIIRLLKDQAYIGVNEKNSFGCGVKHLGESFSCQYWSTSNCNGR</sequence>
<organism evidence="1 2">
    <name type="scientific">Lepeophtheirus salmonis</name>
    <name type="common">Salmon louse</name>
    <name type="synonym">Caligus salmonis</name>
    <dbReference type="NCBI Taxonomy" id="72036"/>
    <lineage>
        <taxon>Eukaryota</taxon>
        <taxon>Metazoa</taxon>
        <taxon>Ecdysozoa</taxon>
        <taxon>Arthropoda</taxon>
        <taxon>Crustacea</taxon>
        <taxon>Multicrustacea</taxon>
        <taxon>Hexanauplia</taxon>
        <taxon>Copepoda</taxon>
        <taxon>Siphonostomatoida</taxon>
        <taxon>Caligidae</taxon>
        <taxon>Lepeophtheirus</taxon>
    </lineage>
</organism>
<dbReference type="Proteomes" id="UP000675881">
    <property type="component" value="Chromosome 7"/>
</dbReference>
<reference evidence="1" key="1">
    <citation type="submission" date="2021-02" db="EMBL/GenBank/DDBJ databases">
        <authorList>
            <person name="Bekaert M."/>
        </authorList>
    </citation>
    <scope>NUCLEOTIDE SEQUENCE</scope>
    <source>
        <strain evidence="1">IoA-00</strain>
    </source>
</reference>
<dbReference type="InterPro" id="IPR012337">
    <property type="entry name" value="RNaseH-like_sf"/>
</dbReference>
<dbReference type="OrthoDB" id="448399at2759"/>
<dbReference type="PANTHER" id="PTHR23044:SF61">
    <property type="entry name" value="3'-5' EXORIBONUCLEASE 1-RELATED"/>
    <property type="match status" value="1"/>
</dbReference>
<proteinExistence type="predicted"/>
<name>A0A7R8D7K7_LEPSM</name>
<gene>
    <name evidence="1" type="ORF">LSAA_12885</name>
</gene>
<dbReference type="PANTHER" id="PTHR23044">
    <property type="entry name" value="3'-5' EXONUCLEASE ERI1-RELATED"/>
    <property type="match status" value="1"/>
</dbReference>
<dbReference type="GO" id="GO:0003676">
    <property type="term" value="F:nucleic acid binding"/>
    <property type="evidence" value="ECO:0007669"/>
    <property type="project" value="InterPro"/>
</dbReference>
<protein>
    <submittedName>
        <fullName evidence="1">THEX1</fullName>
        <ecNumber evidence="1">3.1.-.-</ecNumber>
    </submittedName>
</protein>
<keyword evidence="1" id="KW-0378">Hydrolase</keyword>
<dbReference type="AlphaFoldDB" id="A0A7R8D7K7"/>